<evidence type="ECO:0000313" key="3">
    <source>
        <dbReference type="Proteomes" id="UP001589813"/>
    </source>
</evidence>
<comment type="caution">
    <text evidence="2">The sequence shown here is derived from an EMBL/GenBank/DDBJ whole genome shotgun (WGS) entry which is preliminary data.</text>
</comment>
<proteinExistence type="predicted"/>
<keyword evidence="1" id="KW-0472">Membrane</keyword>
<feature type="transmembrane region" description="Helical" evidence="1">
    <location>
        <begin position="568"/>
        <end position="596"/>
    </location>
</feature>
<sequence length="704" mass="75744">MAHQWRFFRSGGFDQVRLDKIEDWQQLSSLDPKLWAALSCPVKGLEFDSRTMAYLDSDNDGRVRIDEIKAAVSWALSVLQKPEVLLSGQALPLGAICSQSEAGQKLLASAKRILQNLGKTDATELTVDDTADLSLIFPADQLNGDGIITAELANSDALKQLINTLLELGIQSTDRSGAPGINQEQLDLFVADGQAFTAWQQSGTDITTTLGAATDEAWQLHSSLHAKVTDYFTRCQLAAYDANATVALNGTAEDYAALSRQLLSQASSDTNHLPLAAVSADGKLALHKGVHPHWAEALARLAELAGALWGEVKHINSKDWQQLTDALQPYADWQALQPVSQAATLAPELLAACLDAQVLAAANDLISQDLAQQAEAESVLDVDKLIRYQASLRDLLRNFVSFESFYSLEKPAIFQNGRLYIDGRSCDLCLNVNDAGKHAKLAGLSGMYLLYIDCVRSNGEKKSIVAAMTAGDAGNLMVGRNGVFYDRAGVDWDATVIQIVSNPISIREAFFTPYQRIGRMISDQIQKFAAAKDKEIEAQSAAGVGDAAKVAAAPAPAKPPAPFDVAKFAGIFAAIGLAIGAIGTALAAVVTGFLGLVWWQMPLALLGIVLFISGPSMLLAWFKLRARNLAPLLDANGWAVNTNAKLSIKFGTRLTALASLPTGASRSLTDPFEEKSNSGLWLILIVIVVATWVFWRQGLLAAWL</sequence>
<dbReference type="RefSeq" id="WP_377246043.1">
    <property type="nucleotide sequence ID" value="NZ_JBHLXP010000004.1"/>
</dbReference>
<evidence type="ECO:0008006" key="4">
    <source>
        <dbReference type="Google" id="ProtNLM"/>
    </source>
</evidence>
<evidence type="ECO:0000313" key="2">
    <source>
        <dbReference type="EMBL" id="MFC0049695.1"/>
    </source>
</evidence>
<feature type="transmembrane region" description="Helical" evidence="1">
    <location>
        <begin position="603"/>
        <end position="622"/>
    </location>
</feature>
<keyword evidence="1" id="KW-1133">Transmembrane helix</keyword>
<dbReference type="Proteomes" id="UP001589813">
    <property type="component" value="Unassembled WGS sequence"/>
</dbReference>
<dbReference type="EMBL" id="JBHLXP010000004">
    <property type="protein sequence ID" value="MFC0049695.1"/>
    <property type="molecule type" value="Genomic_DNA"/>
</dbReference>
<keyword evidence="1" id="KW-0812">Transmembrane</keyword>
<feature type="transmembrane region" description="Helical" evidence="1">
    <location>
        <begin position="678"/>
        <end position="695"/>
    </location>
</feature>
<organism evidence="2 3">
    <name type="scientific">Rheinheimera tilapiae</name>
    <dbReference type="NCBI Taxonomy" id="875043"/>
    <lineage>
        <taxon>Bacteria</taxon>
        <taxon>Pseudomonadati</taxon>
        <taxon>Pseudomonadota</taxon>
        <taxon>Gammaproteobacteria</taxon>
        <taxon>Chromatiales</taxon>
        <taxon>Chromatiaceae</taxon>
        <taxon>Rheinheimera</taxon>
    </lineage>
</organism>
<protein>
    <recommendedName>
        <fullName evidence="4">EF-hand domain-containing protein</fullName>
    </recommendedName>
</protein>
<reference evidence="2 3" key="1">
    <citation type="submission" date="2024-09" db="EMBL/GenBank/DDBJ databases">
        <authorList>
            <person name="Sun Q."/>
            <person name="Mori K."/>
        </authorList>
    </citation>
    <scope>NUCLEOTIDE SEQUENCE [LARGE SCALE GENOMIC DNA]</scope>
    <source>
        <strain evidence="2 3">KCTC 23315</strain>
    </source>
</reference>
<accession>A0ABV6BFR4</accession>
<gene>
    <name evidence="2" type="ORF">ACFFJP_15460</name>
</gene>
<evidence type="ECO:0000256" key="1">
    <source>
        <dbReference type="SAM" id="Phobius"/>
    </source>
</evidence>
<name>A0ABV6BFR4_9GAMM</name>
<keyword evidence="3" id="KW-1185">Reference proteome</keyword>